<evidence type="ECO:0000313" key="6">
    <source>
        <dbReference type="Proteomes" id="UP000031036"/>
    </source>
</evidence>
<organism evidence="5 6">
    <name type="scientific">Toxocara canis</name>
    <name type="common">Canine roundworm</name>
    <dbReference type="NCBI Taxonomy" id="6265"/>
    <lineage>
        <taxon>Eukaryota</taxon>
        <taxon>Metazoa</taxon>
        <taxon>Ecdysozoa</taxon>
        <taxon>Nematoda</taxon>
        <taxon>Chromadorea</taxon>
        <taxon>Rhabditida</taxon>
        <taxon>Spirurina</taxon>
        <taxon>Ascaridomorpha</taxon>
        <taxon>Ascaridoidea</taxon>
        <taxon>Toxocaridae</taxon>
        <taxon>Toxocara</taxon>
    </lineage>
</organism>
<dbReference type="PANTHER" id="PTHR12895">
    <property type="entry name" value="DYMECLIN"/>
    <property type="match status" value="1"/>
</dbReference>
<keyword evidence="3" id="KW-0519">Myristate</keyword>
<evidence type="ECO:0000256" key="3">
    <source>
        <dbReference type="ARBA" id="ARBA00022707"/>
    </source>
</evidence>
<name>A0A0B2W0H7_TOXCA</name>
<dbReference type="OrthoDB" id="10253409at2759"/>
<dbReference type="GO" id="GO:0005794">
    <property type="term" value="C:Golgi apparatus"/>
    <property type="evidence" value="ECO:0007669"/>
    <property type="project" value="TreeGrafter"/>
</dbReference>
<dbReference type="AlphaFoldDB" id="A0A0B2W0H7"/>
<dbReference type="OMA" id="PYVCQRF"/>
<dbReference type="PANTHER" id="PTHR12895:SF9">
    <property type="entry name" value="DYMECLIN"/>
    <property type="match status" value="1"/>
</dbReference>
<dbReference type="Pfam" id="PF09742">
    <property type="entry name" value="Dymeclin"/>
    <property type="match status" value="1"/>
</dbReference>
<protein>
    <recommendedName>
        <fullName evidence="2">Dymeclin</fullName>
    </recommendedName>
</protein>
<evidence type="ECO:0000313" key="5">
    <source>
        <dbReference type="EMBL" id="KHN86695.1"/>
    </source>
</evidence>
<sequence>MNMEAYLLVPSRRFRKRRMGSVISADTVIDENVCLRRFTGLQPITDNDPFWNQLLSFNLKIDAYNRREVKLFNESLSDLLQSLMYNTQTTGNFAAFIRVFLRRAAEVKASEICQNTIFLWQTANALIILRYICKFLTQRLSEAEFVKVFDKTLVTNNKEEDSDVEQDYEETYENTAEEFLDALVDILVELPVSDTTEAIHIEAVKCIMAILSSQLYHDSVLTSSIFFGYLMHGKCSSRSMELTKALLTNYLQRNTPYVTKREKDPESIVLGLAASVWSVVQIAAGYDDLNGDDEEMNVIPPASLGSLSVLLLLNLACHQNADNRSNVYKETLSAFENAQEVSSVNGPTKRTFRLDYSALYDRLCATVDQQPPMLLLYLLLHTNCGFRNYVLSRINLENLVVPVLRVLHDGAPQSGSLNIASNSHHVYLALIVVLILSEDDFFCKIVHETMIKDTSWYQAERPLGEVSLGGLIILVFVRTIQTNTLKTRDRYLHTNCLAALANMSSSFKQLSSAVCQKLIGLLELFMKRHAKLIEHMRVSAEYDLEHEKQSHNYHQDITALEEGIRTLLEICNSCLTSNLRNNPHFIYTILYKRQLFDGFQNHPMFQDLIWNISLVINHFASRIKAIEKGASVSTVLETIEKGALQWPSDRLKKFPELKFKYVEDDNTVEFFVPYVWRLIFQLSTMYWDGTRVKLFNALCLS</sequence>
<dbReference type="GO" id="GO:0007030">
    <property type="term" value="P:Golgi organization"/>
    <property type="evidence" value="ECO:0007669"/>
    <property type="project" value="TreeGrafter"/>
</dbReference>
<gene>
    <name evidence="5" type="primary">DYM</name>
    <name evidence="5" type="ORF">Tcan_03779</name>
</gene>
<reference evidence="5 6" key="1">
    <citation type="submission" date="2014-11" db="EMBL/GenBank/DDBJ databases">
        <title>Genetic blueprint of the zoonotic pathogen Toxocara canis.</title>
        <authorList>
            <person name="Zhu X.-Q."/>
            <person name="Korhonen P.K."/>
            <person name="Cai H."/>
            <person name="Young N.D."/>
            <person name="Nejsum P."/>
            <person name="von Samson-Himmelstjerna G."/>
            <person name="Boag P.R."/>
            <person name="Tan P."/>
            <person name="Li Q."/>
            <person name="Min J."/>
            <person name="Yang Y."/>
            <person name="Wang X."/>
            <person name="Fang X."/>
            <person name="Hall R.S."/>
            <person name="Hofmann A."/>
            <person name="Sternberg P.W."/>
            <person name="Jex A.R."/>
            <person name="Gasser R.B."/>
        </authorList>
    </citation>
    <scope>NUCLEOTIDE SEQUENCE [LARGE SCALE GENOMIC DNA]</scope>
    <source>
        <strain evidence="5">PN_DK_2014</strain>
    </source>
</reference>
<dbReference type="InterPro" id="IPR019142">
    <property type="entry name" value="Dymeclin"/>
</dbReference>
<dbReference type="STRING" id="6265.A0A0B2W0H7"/>
<keyword evidence="4" id="KW-0449">Lipoprotein</keyword>
<dbReference type="Proteomes" id="UP000031036">
    <property type="component" value="Unassembled WGS sequence"/>
</dbReference>
<keyword evidence="6" id="KW-1185">Reference proteome</keyword>
<evidence type="ECO:0000256" key="1">
    <source>
        <dbReference type="ARBA" id="ARBA00010603"/>
    </source>
</evidence>
<evidence type="ECO:0000256" key="4">
    <source>
        <dbReference type="ARBA" id="ARBA00023288"/>
    </source>
</evidence>
<dbReference type="EMBL" id="JPKZ01000531">
    <property type="protein sequence ID" value="KHN86695.1"/>
    <property type="molecule type" value="Genomic_DNA"/>
</dbReference>
<comment type="similarity">
    <text evidence="1">Belongs to the dymeclin family.</text>
</comment>
<accession>A0A0B2W0H7</accession>
<comment type="caution">
    <text evidence="5">The sequence shown here is derived from an EMBL/GenBank/DDBJ whole genome shotgun (WGS) entry which is preliminary data.</text>
</comment>
<evidence type="ECO:0000256" key="2">
    <source>
        <dbReference type="ARBA" id="ARBA00015736"/>
    </source>
</evidence>
<proteinExistence type="inferred from homology"/>